<dbReference type="OrthoDB" id="959656at2"/>
<dbReference type="Proteomes" id="UP000253141">
    <property type="component" value="Unassembled WGS sequence"/>
</dbReference>
<comment type="caution">
    <text evidence="3">The sequence shown here is derived from an EMBL/GenBank/DDBJ whole genome shotgun (WGS) entry which is preliminary data.</text>
</comment>
<feature type="region of interest" description="Disordered" evidence="1">
    <location>
        <begin position="28"/>
        <end position="57"/>
    </location>
</feature>
<accession>A0A369IEK0</accession>
<gene>
    <name evidence="3" type="ORF">DVG78_15885</name>
</gene>
<feature type="signal peptide" evidence="2">
    <location>
        <begin position="1"/>
        <end position="18"/>
    </location>
</feature>
<dbReference type="EMBL" id="QPIW01000012">
    <property type="protein sequence ID" value="RDB05046.1"/>
    <property type="molecule type" value="Genomic_DNA"/>
</dbReference>
<dbReference type="AlphaFoldDB" id="A0A369IEK0"/>
<proteinExistence type="predicted"/>
<evidence type="ECO:0008006" key="5">
    <source>
        <dbReference type="Google" id="ProtNLM"/>
    </source>
</evidence>
<dbReference type="RefSeq" id="WP_114462044.1">
    <property type="nucleotide sequence ID" value="NZ_QPIW01000012.1"/>
</dbReference>
<keyword evidence="4" id="KW-1185">Reference proteome</keyword>
<keyword evidence="2" id="KW-0732">Signal</keyword>
<organism evidence="3 4">
    <name type="scientific">Runella aurantiaca</name>
    <dbReference type="NCBI Taxonomy" id="2282308"/>
    <lineage>
        <taxon>Bacteria</taxon>
        <taxon>Pseudomonadati</taxon>
        <taxon>Bacteroidota</taxon>
        <taxon>Cytophagia</taxon>
        <taxon>Cytophagales</taxon>
        <taxon>Spirosomataceae</taxon>
        <taxon>Runella</taxon>
    </lineage>
</organism>
<feature type="compositionally biased region" description="Basic and acidic residues" evidence="1">
    <location>
        <begin position="28"/>
        <end position="42"/>
    </location>
</feature>
<sequence>MKKYIIIVALLVGGLTFAGCESKQENAKEELTEAQKEAKEASAEVTEDLTEAKEEATAKQKEIVAELKQEEREFLVTMEERRMEIKTRIEKLDRDIDKANSSEKIRLRAQRDRLDARLKDVDNDIAELKGGLKRDWKEFKSDFQKNIDELKRDLKD</sequence>
<dbReference type="PROSITE" id="PS51257">
    <property type="entry name" value="PROKAR_LIPOPROTEIN"/>
    <property type="match status" value="1"/>
</dbReference>
<evidence type="ECO:0000256" key="2">
    <source>
        <dbReference type="SAM" id="SignalP"/>
    </source>
</evidence>
<feature type="chain" id="PRO_5016744702" description="Peptidase M23" evidence="2">
    <location>
        <begin position="19"/>
        <end position="156"/>
    </location>
</feature>
<protein>
    <recommendedName>
        <fullName evidence="5">Peptidase M23</fullName>
    </recommendedName>
</protein>
<evidence type="ECO:0000256" key="1">
    <source>
        <dbReference type="SAM" id="MobiDB-lite"/>
    </source>
</evidence>
<reference evidence="3 4" key="1">
    <citation type="submission" date="2018-07" db="EMBL/GenBank/DDBJ databases">
        <title>Genome analysis of Runella aurantiaca.</title>
        <authorList>
            <person name="Yang X."/>
        </authorList>
    </citation>
    <scope>NUCLEOTIDE SEQUENCE [LARGE SCALE GENOMIC DNA]</scope>
    <source>
        <strain evidence="3 4">YX9</strain>
    </source>
</reference>
<evidence type="ECO:0000313" key="3">
    <source>
        <dbReference type="EMBL" id="RDB05046.1"/>
    </source>
</evidence>
<evidence type="ECO:0000313" key="4">
    <source>
        <dbReference type="Proteomes" id="UP000253141"/>
    </source>
</evidence>
<name>A0A369IEK0_9BACT</name>